<evidence type="ECO:0000256" key="10">
    <source>
        <dbReference type="ARBA" id="ARBA00023172"/>
    </source>
</evidence>
<dbReference type="GO" id="GO:0046872">
    <property type="term" value="F:metal ion binding"/>
    <property type="evidence" value="ECO:0007669"/>
    <property type="project" value="UniProtKB-KW"/>
</dbReference>
<dbReference type="InterPro" id="IPR016059">
    <property type="entry name" value="DNA_ligase_ATP-dep_CS"/>
</dbReference>
<dbReference type="PROSITE" id="PS50160">
    <property type="entry name" value="DNA_LIGASE_A3"/>
    <property type="match status" value="1"/>
</dbReference>
<proteinExistence type="predicted"/>
<keyword evidence="9" id="KW-0460">Magnesium</keyword>
<dbReference type="GO" id="GO:0051301">
    <property type="term" value="P:cell division"/>
    <property type="evidence" value="ECO:0007669"/>
    <property type="project" value="UniProtKB-KW"/>
</dbReference>
<dbReference type="PANTHER" id="PTHR45674">
    <property type="entry name" value="DNA LIGASE 1/3 FAMILY MEMBER"/>
    <property type="match status" value="1"/>
</dbReference>
<keyword evidence="12" id="KW-0131">Cell cycle</keyword>
<dbReference type="GO" id="GO:0003677">
    <property type="term" value="F:DNA binding"/>
    <property type="evidence" value="ECO:0007669"/>
    <property type="project" value="InterPro"/>
</dbReference>
<evidence type="ECO:0000256" key="3">
    <source>
        <dbReference type="ARBA" id="ARBA00022618"/>
    </source>
</evidence>
<comment type="catalytic activity">
    <reaction evidence="13">
        <text>ATP + (deoxyribonucleotide)n-3'-hydroxyl + 5'-phospho-(deoxyribonucleotide)m = (deoxyribonucleotide)n+m + AMP + diphosphate.</text>
        <dbReference type="EC" id="6.5.1.1"/>
    </reaction>
</comment>
<evidence type="ECO:0000256" key="1">
    <source>
        <dbReference type="ARBA" id="ARBA00012727"/>
    </source>
</evidence>
<accession>A0A2U0SA26</accession>
<keyword evidence="8" id="KW-0067">ATP-binding</keyword>
<evidence type="ECO:0000256" key="9">
    <source>
        <dbReference type="ARBA" id="ARBA00022842"/>
    </source>
</evidence>
<dbReference type="PANTHER" id="PTHR45674:SF13">
    <property type="entry name" value="DNA LIGASE-RELATED"/>
    <property type="match status" value="1"/>
</dbReference>
<evidence type="ECO:0000313" key="16">
    <source>
        <dbReference type="Proteomes" id="UP000245890"/>
    </source>
</evidence>
<keyword evidence="4" id="KW-0235">DNA replication</keyword>
<dbReference type="InterPro" id="IPR012309">
    <property type="entry name" value="DNA_ligase_ATP-dep_C"/>
</dbReference>
<dbReference type="Pfam" id="PF04679">
    <property type="entry name" value="DNA_ligase_A_C"/>
    <property type="match status" value="1"/>
</dbReference>
<evidence type="ECO:0000256" key="6">
    <source>
        <dbReference type="ARBA" id="ARBA00022741"/>
    </source>
</evidence>
<dbReference type="CDD" id="cd07897">
    <property type="entry name" value="Adenylation_DNA_ligase_Bac1"/>
    <property type="match status" value="1"/>
</dbReference>
<dbReference type="GO" id="GO:0006310">
    <property type="term" value="P:DNA recombination"/>
    <property type="evidence" value="ECO:0007669"/>
    <property type="project" value="UniProtKB-KW"/>
</dbReference>
<dbReference type="Gene3D" id="1.10.3260.10">
    <property type="entry name" value="DNA ligase, ATP-dependent, N-terminal domain"/>
    <property type="match status" value="1"/>
</dbReference>
<dbReference type="GO" id="GO:0006260">
    <property type="term" value="P:DNA replication"/>
    <property type="evidence" value="ECO:0007669"/>
    <property type="project" value="UniProtKB-KW"/>
</dbReference>
<dbReference type="Gene3D" id="3.30.470.30">
    <property type="entry name" value="DNA ligase/mRNA capping enzyme"/>
    <property type="match status" value="1"/>
</dbReference>
<dbReference type="InterPro" id="IPR012310">
    <property type="entry name" value="DNA_ligase_ATP-dep_cent"/>
</dbReference>
<dbReference type="Pfam" id="PF04675">
    <property type="entry name" value="DNA_ligase_A_N"/>
    <property type="match status" value="1"/>
</dbReference>
<dbReference type="EMBL" id="QENQ01000001">
    <property type="protein sequence ID" value="PVX28216.1"/>
    <property type="molecule type" value="Genomic_DNA"/>
</dbReference>
<keyword evidence="2 15" id="KW-0436">Ligase</keyword>
<dbReference type="SUPFAM" id="SSF117018">
    <property type="entry name" value="ATP-dependent DNA ligase DNA-binding domain"/>
    <property type="match status" value="1"/>
</dbReference>
<keyword evidence="16" id="KW-1185">Reference proteome</keyword>
<protein>
    <recommendedName>
        <fullName evidence="1">DNA ligase (ATP)</fullName>
        <ecNumber evidence="1">6.5.1.1</ecNumber>
    </recommendedName>
</protein>
<evidence type="ECO:0000313" key="15">
    <source>
        <dbReference type="EMBL" id="PVX28216.1"/>
    </source>
</evidence>
<dbReference type="CDD" id="cd07972">
    <property type="entry name" value="OBF_DNA_ligase_Arch_LigB"/>
    <property type="match status" value="1"/>
</dbReference>
<keyword evidence="11" id="KW-0234">DNA repair</keyword>
<dbReference type="Pfam" id="PF01068">
    <property type="entry name" value="DNA_ligase_A_M"/>
    <property type="match status" value="1"/>
</dbReference>
<keyword evidence="6" id="KW-0547">Nucleotide-binding</keyword>
<evidence type="ECO:0000256" key="13">
    <source>
        <dbReference type="ARBA" id="ARBA00034003"/>
    </source>
</evidence>
<sequence>MRAFADLLDRLIYTRSRNAKLRLIGAYLRATPDPDRGWAMAALTGGLDLPGVKPAVLRAMIEARVDPVLYGMSRDFVGDSAETIALLWPEPSVPPADAAPLTLAQVVARLATLSRSDAPGVLAAMLDRLAADERYALLKLATGALRVGISARLAKTALAQAFGLEVEAVEELWHGLVPPYGRLFDWAEGRGEQPRVEDVPVFRPFMLAHPLDAVQLSLTDYAAEWKWDGIRVQLVHAGGESRLYSRAGDDITRSFPEVAAAFGTPGVLDGELLVRGDVQGGEAGSFNALQQRLGRKTVSAKTLAEFPAFVRLYDILFDGREDLRECPWQARRTRLEGFVARLDPVRFDLSAVIDAADFAALEEIRAGARDAAIEGVMLKRRDSPYVAGRRVGLWYKWKRDPLTADCVLMYAQRGSGKRSSFYSDFTFGAWSDAGELLPVGKAYFGFTDEELKWLDRHVRTHTTNRFGPVRETDKSLVLEVAFDSIHESKRHKSGLAMRFPRIARIRTDKPAAEADTIAGLRRLVT</sequence>
<dbReference type="PROSITE" id="PS00697">
    <property type="entry name" value="DNA_LIGASE_A1"/>
    <property type="match status" value="1"/>
</dbReference>
<evidence type="ECO:0000256" key="5">
    <source>
        <dbReference type="ARBA" id="ARBA00022723"/>
    </source>
</evidence>
<comment type="caution">
    <text evidence="15">The sequence shown here is derived from an EMBL/GenBank/DDBJ whole genome shotgun (WGS) entry which is preliminary data.</text>
</comment>
<evidence type="ECO:0000256" key="2">
    <source>
        <dbReference type="ARBA" id="ARBA00022598"/>
    </source>
</evidence>
<dbReference type="InterPro" id="IPR012340">
    <property type="entry name" value="NA-bd_OB-fold"/>
</dbReference>
<dbReference type="NCBIfam" id="TIGR04120">
    <property type="entry name" value="DNA_lig_bact"/>
    <property type="match status" value="1"/>
</dbReference>
<keyword evidence="10" id="KW-0233">DNA recombination</keyword>
<dbReference type="Proteomes" id="UP000245890">
    <property type="component" value="Unassembled WGS sequence"/>
</dbReference>
<evidence type="ECO:0000256" key="4">
    <source>
        <dbReference type="ARBA" id="ARBA00022705"/>
    </source>
</evidence>
<feature type="domain" description="ATP-dependent DNA ligase family profile" evidence="14">
    <location>
        <begin position="301"/>
        <end position="431"/>
    </location>
</feature>
<dbReference type="SUPFAM" id="SSF56091">
    <property type="entry name" value="DNA ligase/mRNA capping enzyme, catalytic domain"/>
    <property type="match status" value="1"/>
</dbReference>
<dbReference type="NCBIfam" id="NF006701">
    <property type="entry name" value="PRK09247.1"/>
    <property type="match status" value="1"/>
</dbReference>
<gene>
    <name evidence="15" type="ORF">DD559_01720</name>
</gene>
<evidence type="ECO:0000256" key="7">
    <source>
        <dbReference type="ARBA" id="ARBA00022763"/>
    </source>
</evidence>
<dbReference type="GO" id="GO:0005524">
    <property type="term" value="F:ATP binding"/>
    <property type="evidence" value="ECO:0007669"/>
    <property type="project" value="UniProtKB-KW"/>
</dbReference>
<dbReference type="SUPFAM" id="SSF50249">
    <property type="entry name" value="Nucleic acid-binding proteins"/>
    <property type="match status" value="1"/>
</dbReference>
<dbReference type="RefSeq" id="WP_116467669.1">
    <property type="nucleotide sequence ID" value="NZ_QENQ01000001.1"/>
</dbReference>
<evidence type="ECO:0000256" key="8">
    <source>
        <dbReference type="ARBA" id="ARBA00022840"/>
    </source>
</evidence>
<dbReference type="GO" id="GO:0003910">
    <property type="term" value="F:DNA ligase (ATP) activity"/>
    <property type="evidence" value="ECO:0007669"/>
    <property type="project" value="UniProtKB-EC"/>
</dbReference>
<name>A0A2U0SA26_9SPHN</name>
<dbReference type="OrthoDB" id="9767858at2"/>
<evidence type="ECO:0000259" key="14">
    <source>
        <dbReference type="PROSITE" id="PS50160"/>
    </source>
</evidence>
<organism evidence="15 16">
    <name type="scientific">Sphingomonas pokkalii</name>
    <dbReference type="NCBI Taxonomy" id="2175090"/>
    <lineage>
        <taxon>Bacteria</taxon>
        <taxon>Pseudomonadati</taxon>
        <taxon>Pseudomonadota</taxon>
        <taxon>Alphaproteobacteria</taxon>
        <taxon>Sphingomonadales</taxon>
        <taxon>Sphingomonadaceae</taxon>
        <taxon>Sphingomonas</taxon>
    </lineage>
</organism>
<dbReference type="Gene3D" id="2.40.50.140">
    <property type="entry name" value="Nucleic acid-binding proteins"/>
    <property type="match status" value="1"/>
</dbReference>
<dbReference type="InterPro" id="IPR050191">
    <property type="entry name" value="ATP-dep_DNA_ligase"/>
</dbReference>
<keyword evidence="7" id="KW-0227">DNA damage</keyword>
<dbReference type="AlphaFoldDB" id="A0A2U0SA26"/>
<evidence type="ECO:0000256" key="12">
    <source>
        <dbReference type="ARBA" id="ARBA00023306"/>
    </source>
</evidence>
<reference evidence="15 16" key="1">
    <citation type="submission" date="2018-05" db="EMBL/GenBank/DDBJ databases">
        <title>Description of Sphingomonas pokkalii sp nov, isolated from the rhizosphere of saline tolerant pokkali rice and its draft genome analysis.</title>
        <authorList>
            <person name="Menon R."/>
            <person name="Kumari S."/>
            <person name="Rameshkumar N."/>
        </authorList>
    </citation>
    <scope>NUCLEOTIDE SEQUENCE [LARGE SCALE GENOMIC DNA]</scope>
    <source>
        <strain evidence="15 16">L3B27</strain>
    </source>
</reference>
<keyword evidence="3" id="KW-0132">Cell division</keyword>
<dbReference type="InterPro" id="IPR012308">
    <property type="entry name" value="DNA_ligase_ATP-dep_N"/>
</dbReference>
<dbReference type="InterPro" id="IPR026333">
    <property type="entry name" value="ATP_dep_DNA_lig_pp_1105_fam"/>
</dbReference>
<dbReference type="InterPro" id="IPR036599">
    <property type="entry name" value="DNA_ligase_N_sf"/>
</dbReference>
<keyword evidence="5" id="KW-0479">Metal-binding</keyword>
<evidence type="ECO:0000256" key="11">
    <source>
        <dbReference type="ARBA" id="ARBA00023204"/>
    </source>
</evidence>
<dbReference type="GO" id="GO:0006281">
    <property type="term" value="P:DNA repair"/>
    <property type="evidence" value="ECO:0007669"/>
    <property type="project" value="UniProtKB-KW"/>
</dbReference>
<dbReference type="EC" id="6.5.1.1" evidence="1"/>